<feature type="non-terminal residue" evidence="2">
    <location>
        <position position="575"/>
    </location>
</feature>
<dbReference type="GO" id="GO:0008494">
    <property type="term" value="F:translation activator activity"/>
    <property type="evidence" value="ECO:0007669"/>
    <property type="project" value="TreeGrafter"/>
</dbReference>
<dbReference type="Gene3D" id="1.25.40.180">
    <property type="match status" value="1"/>
</dbReference>
<reference evidence="2" key="1">
    <citation type="journal article" date="2015" name="Insect Biochem. Mol. Biol.">
        <title>An insight into the sialome of the horse fly, Tabanus bromius.</title>
        <authorList>
            <person name="Ribeiro J.M."/>
            <person name="Kazimirova M."/>
            <person name="Takac P."/>
            <person name="Andersen J.F."/>
            <person name="Francischetti I.M."/>
        </authorList>
    </citation>
    <scope>NUCLEOTIDE SEQUENCE</scope>
</reference>
<dbReference type="PANTHER" id="PTHR23254">
    <property type="entry name" value="EIF4G DOMAIN PROTEIN"/>
    <property type="match status" value="1"/>
</dbReference>
<sequence>YDKIVDLIRKLDLDDDGIVMNRKIKSIAVDFCDIVTDERKLNESLKYINDKVLTDRDASIKFGLLFASRNFLDLSVDDIRVKYKIIEVLQNNFMNAENLRREDTNVFYNSVALLGEYYHRVRITDGYAINILGTSLLDILIRELQAEEDDGTFKPIDIALAKLILSQVTLNGPLFTSNHKDAMDQLLFYIRLNLIESNRNSAVTKAFLLMTLDLYYSNFTKLPADLEEMYTKYLTGSAKDNSENLNQPEQISVKRESTPPAESSYEFDDDFGANSSPSDIMKVKWSEEVNNVNDSLSGESNLAEPACERHQEDEREEEHSHPPLDENPMNRDSRSNLNYDDDRQSVRSEGGTSRFYDINERLKHIQRPYKDEDWDRRFNSFDRNRNRNRFERNDRHNDRNDRNWGDKSNRGFNNFRRQNNNDFRWREGNNFRRQNDGDNYRDDFSENHDHRQNHRQNGNNRMPRNNDDFSDRDDHRQNPRLQNVNNRLSRNDDYQRDGNQQRPRYNFHNSNNKDRNFPPRDNSYNRSQPRQQSRNFNQYRNNRYGSQNSLTSDSGTWERRGRRNIPPRRLSQESI</sequence>
<feature type="compositionally biased region" description="Polar residues" evidence="1">
    <location>
        <begin position="497"/>
        <end position="510"/>
    </location>
</feature>
<feature type="region of interest" description="Disordered" evidence="1">
    <location>
        <begin position="293"/>
        <end position="352"/>
    </location>
</feature>
<feature type="compositionally biased region" description="Basic and acidic residues" evidence="1">
    <location>
        <begin position="306"/>
        <end position="346"/>
    </location>
</feature>
<feature type="compositionally biased region" description="Polar residues" evidence="1">
    <location>
        <begin position="479"/>
        <end position="488"/>
    </location>
</feature>
<organism evidence="2">
    <name type="scientific">Tabanus bromius</name>
    <name type="common">Band-eyed brown horse fly</name>
    <dbReference type="NCBI Taxonomy" id="304241"/>
    <lineage>
        <taxon>Eukaryota</taxon>
        <taxon>Metazoa</taxon>
        <taxon>Ecdysozoa</taxon>
        <taxon>Arthropoda</taxon>
        <taxon>Hexapoda</taxon>
        <taxon>Insecta</taxon>
        <taxon>Pterygota</taxon>
        <taxon>Neoptera</taxon>
        <taxon>Endopterygota</taxon>
        <taxon>Diptera</taxon>
        <taxon>Brachycera</taxon>
        <taxon>Tabanomorpha</taxon>
        <taxon>Tabanoidea</taxon>
        <taxon>Tabanidae</taxon>
        <taxon>Tabanus</taxon>
    </lineage>
</organism>
<dbReference type="PANTHER" id="PTHR23254:SF18">
    <property type="entry name" value="RE28271P"/>
    <property type="match status" value="1"/>
</dbReference>
<feature type="compositionally biased region" description="Basic and acidic residues" evidence="1">
    <location>
        <begin position="423"/>
        <end position="450"/>
    </location>
</feature>
<dbReference type="GO" id="GO:0006446">
    <property type="term" value="P:regulation of translational initiation"/>
    <property type="evidence" value="ECO:0007669"/>
    <property type="project" value="TreeGrafter"/>
</dbReference>
<dbReference type="AlphaFoldDB" id="A0A0K8TLI5"/>
<feature type="non-terminal residue" evidence="2">
    <location>
        <position position="1"/>
    </location>
</feature>
<evidence type="ECO:0000256" key="1">
    <source>
        <dbReference type="SAM" id="MobiDB-lite"/>
    </source>
</evidence>
<evidence type="ECO:0000313" key="2">
    <source>
        <dbReference type="EMBL" id="JAI15217.1"/>
    </source>
</evidence>
<proteinExistence type="evidence at transcript level"/>
<feature type="compositionally biased region" description="Basic and acidic residues" evidence="1">
    <location>
        <begin position="464"/>
        <end position="477"/>
    </location>
</feature>
<dbReference type="InterPro" id="IPR051367">
    <property type="entry name" value="mRNA_TranslReg/HistoneTransl"/>
</dbReference>
<dbReference type="EMBL" id="GDAI01002386">
    <property type="protein sequence ID" value="JAI15217.1"/>
    <property type="molecule type" value="mRNA"/>
</dbReference>
<dbReference type="GO" id="GO:0005829">
    <property type="term" value="C:cytosol"/>
    <property type="evidence" value="ECO:0007669"/>
    <property type="project" value="TreeGrafter"/>
</dbReference>
<feature type="region of interest" description="Disordered" evidence="1">
    <location>
        <begin position="238"/>
        <end position="274"/>
    </location>
</feature>
<protein>
    <submittedName>
        <fullName evidence="2">Putative myb-like protein i</fullName>
    </submittedName>
</protein>
<feature type="compositionally biased region" description="Low complexity" evidence="1">
    <location>
        <begin position="410"/>
        <end position="422"/>
    </location>
</feature>
<accession>A0A0K8TLI5</accession>
<feature type="region of interest" description="Disordered" evidence="1">
    <location>
        <begin position="391"/>
        <end position="575"/>
    </location>
</feature>
<feature type="compositionally biased region" description="Basic and acidic residues" evidence="1">
    <location>
        <begin position="391"/>
        <end position="409"/>
    </location>
</feature>
<name>A0A0K8TLI5_TABBR</name>
<feature type="compositionally biased region" description="Polar residues" evidence="1">
    <location>
        <begin position="522"/>
        <end position="555"/>
    </location>
</feature>